<dbReference type="PANTHER" id="PTHR34989:SF1">
    <property type="entry name" value="PROTEIN HDED"/>
    <property type="match status" value="1"/>
</dbReference>
<feature type="transmembrane region" description="Helical" evidence="1">
    <location>
        <begin position="135"/>
        <end position="154"/>
    </location>
</feature>
<dbReference type="AlphaFoldDB" id="A0A562K1X9"/>
<dbReference type="Pfam" id="PF03729">
    <property type="entry name" value="DUF308"/>
    <property type="match status" value="1"/>
</dbReference>
<reference evidence="2 3" key="1">
    <citation type="journal article" date="2015" name="Stand. Genomic Sci.">
        <title>Genomic Encyclopedia of Bacterial and Archaeal Type Strains, Phase III: the genomes of soil and plant-associated and newly described type strains.</title>
        <authorList>
            <person name="Whitman W.B."/>
            <person name="Woyke T."/>
            <person name="Klenk H.P."/>
            <person name="Zhou Y."/>
            <person name="Lilburn T.G."/>
            <person name="Beck B.J."/>
            <person name="De Vos P."/>
            <person name="Vandamme P."/>
            <person name="Eisen J.A."/>
            <person name="Garrity G."/>
            <person name="Hugenholtz P."/>
            <person name="Kyrpides N.C."/>
        </authorList>
    </citation>
    <scope>NUCLEOTIDE SEQUENCE [LARGE SCALE GENOMIC DNA]</scope>
    <source>
        <strain evidence="2 3">CGMCC 1.7748</strain>
    </source>
</reference>
<accession>A0A562K1X9</accession>
<sequence>MTGDTSMGQQMGSGSHDIRHKTGWGWILAYGVIVILVGLLALFNPIATGMATGVLISIMLVVYGIFAIIAGLSSLSGRARWIELLLGVLSILAGVVTIFNPFAGALSLVLLIGAWLLVSGIFEIVSAFRIAHDRVWRLLLGVLDVVLGGLLLFSGPGTGLVFLAFCVGISFLFRGVFLVILALGLRRVARA</sequence>
<dbReference type="RefSeq" id="WP_242003406.1">
    <property type="nucleotide sequence ID" value="NZ_JACIIY010000045.1"/>
</dbReference>
<dbReference type="EMBL" id="VLKK01000033">
    <property type="protein sequence ID" value="TWH89418.1"/>
    <property type="molecule type" value="Genomic_DNA"/>
</dbReference>
<evidence type="ECO:0000313" key="2">
    <source>
        <dbReference type="EMBL" id="TWH89418.1"/>
    </source>
</evidence>
<organism evidence="2 3">
    <name type="scientific">Sphingobium wenxiniae (strain DSM 21828 / CGMCC 1.7748 / JZ-1)</name>
    <dbReference type="NCBI Taxonomy" id="595605"/>
    <lineage>
        <taxon>Bacteria</taxon>
        <taxon>Pseudomonadati</taxon>
        <taxon>Pseudomonadota</taxon>
        <taxon>Alphaproteobacteria</taxon>
        <taxon>Sphingomonadales</taxon>
        <taxon>Sphingomonadaceae</taxon>
        <taxon>Sphingobium</taxon>
    </lineage>
</organism>
<dbReference type="Proteomes" id="UP000316624">
    <property type="component" value="Unassembled WGS sequence"/>
</dbReference>
<comment type="caution">
    <text evidence="2">The sequence shown here is derived from an EMBL/GenBank/DDBJ whole genome shotgun (WGS) entry which is preliminary data.</text>
</comment>
<name>A0A562K1X9_SPHWJ</name>
<evidence type="ECO:0000256" key="1">
    <source>
        <dbReference type="SAM" id="Phobius"/>
    </source>
</evidence>
<protein>
    <submittedName>
        <fullName evidence="2">Uncharacterized membrane protein HdeD (DUF308 family)</fullName>
    </submittedName>
</protein>
<feature type="transmembrane region" description="Helical" evidence="1">
    <location>
        <begin position="49"/>
        <end position="72"/>
    </location>
</feature>
<feature type="transmembrane region" description="Helical" evidence="1">
    <location>
        <begin position="160"/>
        <end position="185"/>
    </location>
</feature>
<keyword evidence="1" id="KW-0812">Transmembrane</keyword>
<dbReference type="PANTHER" id="PTHR34989">
    <property type="entry name" value="PROTEIN HDED"/>
    <property type="match status" value="1"/>
</dbReference>
<feature type="transmembrane region" description="Helical" evidence="1">
    <location>
        <begin position="84"/>
        <end position="102"/>
    </location>
</feature>
<dbReference type="GO" id="GO:0005886">
    <property type="term" value="C:plasma membrane"/>
    <property type="evidence" value="ECO:0007669"/>
    <property type="project" value="TreeGrafter"/>
</dbReference>
<feature type="transmembrane region" description="Helical" evidence="1">
    <location>
        <begin position="108"/>
        <end position="128"/>
    </location>
</feature>
<keyword evidence="3" id="KW-1185">Reference proteome</keyword>
<dbReference type="InterPro" id="IPR052712">
    <property type="entry name" value="Acid_resist_chaperone_HdeD"/>
</dbReference>
<keyword evidence="1" id="KW-0472">Membrane</keyword>
<proteinExistence type="predicted"/>
<feature type="transmembrane region" description="Helical" evidence="1">
    <location>
        <begin position="23"/>
        <end position="43"/>
    </location>
</feature>
<dbReference type="InterPro" id="IPR005325">
    <property type="entry name" value="DUF308_memb"/>
</dbReference>
<keyword evidence="1" id="KW-1133">Transmembrane helix</keyword>
<gene>
    <name evidence="2" type="ORF">IQ35_03855</name>
</gene>
<evidence type="ECO:0000313" key="3">
    <source>
        <dbReference type="Proteomes" id="UP000316624"/>
    </source>
</evidence>